<dbReference type="OrthoDB" id="513190at2759"/>
<accession>A0A830I470</accession>
<protein>
    <submittedName>
        <fullName evidence="4">Early light-inducible protein</fullName>
    </submittedName>
</protein>
<reference evidence="4" key="1">
    <citation type="submission" date="2020-10" db="EMBL/GenBank/DDBJ databases">
        <title>Unveiling of a novel bifunctional photoreceptor, Dualchrome1, isolated from a cosmopolitan green alga.</title>
        <authorList>
            <person name="Suzuki S."/>
            <person name="Kawachi M."/>
        </authorList>
    </citation>
    <scope>NUCLEOTIDE SEQUENCE</scope>
    <source>
        <strain evidence="4">NIES 2893</strain>
    </source>
</reference>
<dbReference type="EMBL" id="BNJQ01000036">
    <property type="protein sequence ID" value="GHP11809.1"/>
    <property type="molecule type" value="Genomic_DNA"/>
</dbReference>
<dbReference type="SUPFAM" id="SSF103511">
    <property type="entry name" value="Chlorophyll a-b binding protein"/>
    <property type="match status" value="1"/>
</dbReference>
<keyword evidence="3" id="KW-0934">Plastid</keyword>
<dbReference type="Proteomes" id="UP000660262">
    <property type="component" value="Unassembled WGS sequence"/>
</dbReference>
<evidence type="ECO:0000256" key="3">
    <source>
        <dbReference type="ARBA" id="ARBA00022640"/>
    </source>
</evidence>
<proteinExistence type="predicted"/>
<name>A0A830I470_9CHLO</name>
<sequence length="337" mass="35218">MMLSRSLRMKTRTIPGSRTRTLINKKKFLCAATTTEVATTASEKMFTDEQYAAAIAKAAAEIKDAKLEVTTTNEEGSDVTATPKTRVFTDEQYEAAIAAAVALKEQQMAVQEATTVVETTTDATATVTATETLVPAVKPEGRVFSDEEYAAAIAVNNQGEDATSSDAPTGRVFTDEQYAAALAAATNPELAGDVASAKQVMFTEEQYAAALAAASDPALAAASAPKPVPVTEAMAFSGPAPETINGRLAMVGFVSAVAAEFSKQETIVQQFGDATNAIIATAITFIVASLIPMLKGDVDKSTTGMFNAKAEQTNGRLAMVGLSLLLVIENVSGKAFF</sequence>
<dbReference type="AlphaFoldDB" id="A0A830I470"/>
<keyword evidence="5" id="KW-1185">Reference proteome</keyword>
<dbReference type="GO" id="GO:0009507">
    <property type="term" value="C:chloroplast"/>
    <property type="evidence" value="ECO:0007669"/>
    <property type="project" value="UniProtKB-SubCell"/>
</dbReference>
<keyword evidence="2" id="KW-0150">Chloroplast</keyword>
<evidence type="ECO:0000256" key="2">
    <source>
        <dbReference type="ARBA" id="ARBA00022528"/>
    </source>
</evidence>
<comment type="caution">
    <text evidence="4">The sequence shown here is derived from an EMBL/GenBank/DDBJ whole genome shotgun (WGS) entry which is preliminary data.</text>
</comment>
<evidence type="ECO:0000313" key="5">
    <source>
        <dbReference type="Proteomes" id="UP000660262"/>
    </source>
</evidence>
<dbReference type="Pfam" id="PF00504">
    <property type="entry name" value="Chloroa_b-bind"/>
    <property type="match status" value="1"/>
</dbReference>
<evidence type="ECO:0000256" key="1">
    <source>
        <dbReference type="ARBA" id="ARBA00004229"/>
    </source>
</evidence>
<dbReference type="InterPro" id="IPR022796">
    <property type="entry name" value="Chloroa_b-bind"/>
</dbReference>
<organism evidence="4 5">
    <name type="scientific">Pycnococcus provasolii</name>
    <dbReference type="NCBI Taxonomy" id="41880"/>
    <lineage>
        <taxon>Eukaryota</taxon>
        <taxon>Viridiplantae</taxon>
        <taxon>Chlorophyta</taxon>
        <taxon>Pseudoscourfieldiophyceae</taxon>
        <taxon>Pseudoscourfieldiales</taxon>
        <taxon>Pycnococcaceae</taxon>
        <taxon>Pycnococcus</taxon>
    </lineage>
</organism>
<gene>
    <name evidence="4" type="ORF">PPROV_001053600</name>
</gene>
<comment type="subcellular location">
    <subcellularLocation>
        <location evidence="1">Plastid</location>
        <location evidence="1">Chloroplast</location>
    </subcellularLocation>
</comment>
<evidence type="ECO:0000313" key="4">
    <source>
        <dbReference type="EMBL" id="GHP11809.1"/>
    </source>
</evidence>